<organism evidence="3">
    <name type="scientific">Hemiselmis andersenii</name>
    <name type="common">Cryptophyte alga</name>
    <dbReference type="NCBI Taxonomy" id="464988"/>
    <lineage>
        <taxon>Eukaryota</taxon>
        <taxon>Cryptophyceae</taxon>
        <taxon>Cryptomonadales</taxon>
        <taxon>Hemiselmidaceae</taxon>
        <taxon>Hemiselmis</taxon>
    </lineage>
</organism>
<sequence>MIRSGSDLRSSDLGSSPSRSRSDQGSVSSGDDDVETWKGTNLSFDEGDPDFFDDLLVVQPEPHVQMPHLQVTIVRVTGLALKDADDEKMVWCRLRTRQTFQSHPHSDLRTPHKYLADRPATDESFFVPQIGGAEWNDTFDLPIQDPSNAQLHILVLAGENDRTKELVGEVILDVSQLVPYYDKRVEHECDVIASAEGISQKGDKTQYDVGVGKLQVQLCLQEGSMGVGQISEFEDVSSTLQAKRNQLQTKLKPAAGASADNSCHSYTNIEVPTVKFKSADVTGVSANAETIGATPCYSTLIFVDRITFTLSRSQTLGQTFLDFRMRDETVVKSRMNESGATAWTEEVMIPGVTGLPHNHQHLITLHLMHMPSSLFSRTPTSFASCSLPLVKMLSSKEREATVDLTLKDTEGTVKATGTCRLRCDEPVRTLFSLTIAPMEEDTQIGYVCDQTGKKLMETRKLTSDKKALLAKDSKSNPQDTSITGGNTDNPVGGFVSQVVEGDSIEIRDMSGELVGRVQTDVTIEAHARTRVYDRDGTHWTTVKAVATSSTDHGRGVAFKMVETWGDLSIQVIRDMLDENGLRASTGNVIQVTRHLKSPQDGILRQGGPVELVGRIVLGGEEGTVISVPPGKAILLVTALAIGVSEARRHRPTRKLGTPLREKPTQKKWKLSYGH</sequence>
<evidence type="ECO:0000313" key="3">
    <source>
        <dbReference type="EMBL" id="CAD8759526.1"/>
    </source>
</evidence>
<feature type="compositionally biased region" description="Polar residues" evidence="1">
    <location>
        <begin position="475"/>
        <end position="489"/>
    </location>
</feature>
<name>A0A6U2G3Y3_HEMAN</name>
<dbReference type="EMBL" id="HBFK01042979">
    <property type="protein sequence ID" value="CAD8759526.1"/>
    <property type="molecule type" value="Transcribed_RNA"/>
</dbReference>
<dbReference type="AlphaFoldDB" id="A0A6U2G3Y3"/>
<dbReference type="InterPro" id="IPR000008">
    <property type="entry name" value="C2_dom"/>
</dbReference>
<evidence type="ECO:0000256" key="1">
    <source>
        <dbReference type="SAM" id="MobiDB-lite"/>
    </source>
</evidence>
<feature type="compositionally biased region" description="Low complexity" evidence="1">
    <location>
        <begin position="1"/>
        <end position="29"/>
    </location>
</feature>
<dbReference type="InterPro" id="IPR035892">
    <property type="entry name" value="C2_domain_sf"/>
</dbReference>
<feature type="region of interest" description="Disordered" evidence="1">
    <location>
        <begin position="650"/>
        <end position="674"/>
    </location>
</feature>
<feature type="compositionally biased region" description="Basic residues" evidence="1">
    <location>
        <begin position="665"/>
        <end position="674"/>
    </location>
</feature>
<reference evidence="3" key="1">
    <citation type="submission" date="2021-01" db="EMBL/GenBank/DDBJ databases">
        <authorList>
            <person name="Corre E."/>
            <person name="Pelletier E."/>
            <person name="Niang G."/>
            <person name="Scheremetjew M."/>
            <person name="Finn R."/>
            <person name="Kale V."/>
            <person name="Holt S."/>
            <person name="Cochrane G."/>
            <person name="Meng A."/>
            <person name="Brown T."/>
            <person name="Cohen L."/>
        </authorList>
    </citation>
    <scope>NUCLEOTIDE SEQUENCE</scope>
    <source>
        <strain evidence="3">CCMP441</strain>
    </source>
</reference>
<feature type="region of interest" description="Disordered" evidence="1">
    <location>
        <begin position="467"/>
        <end position="492"/>
    </location>
</feature>
<dbReference type="CDD" id="cd00030">
    <property type="entry name" value="C2"/>
    <property type="match status" value="1"/>
</dbReference>
<protein>
    <recommendedName>
        <fullName evidence="2">C2 domain-containing protein</fullName>
    </recommendedName>
</protein>
<dbReference type="SUPFAM" id="SSF49562">
    <property type="entry name" value="C2 domain (Calcium/lipid-binding domain, CaLB)"/>
    <property type="match status" value="1"/>
</dbReference>
<accession>A0A6U2G3Y3</accession>
<dbReference type="Gene3D" id="2.60.40.150">
    <property type="entry name" value="C2 domain"/>
    <property type="match status" value="1"/>
</dbReference>
<gene>
    <name evidence="3" type="ORF">HAND1043_LOCUS26040</name>
</gene>
<feature type="domain" description="C2" evidence="2">
    <location>
        <begin position="134"/>
        <end position="179"/>
    </location>
</feature>
<feature type="region of interest" description="Disordered" evidence="1">
    <location>
        <begin position="1"/>
        <end position="40"/>
    </location>
</feature>
<evidence type="ECO:0000259" key="2">
    <source>
        <dbReference type="Pfam" id="PF00168"/>
    </source>
</evidence>
<dbReference type="Pfam" id="PF00168">
    <property type="entry name" value="C2"/>
    <property type="match status" value="1"/>
</dbReference>
<proteinExistence type="predicted"/>